<proteinExistence type="predicted"/>
<dbReference type="CDD" id="cd04301">
    <property type="entry name" value="NAT_SF"/>
    <property type="match status" value="1"/>
</dbReference>
<dbReference type="InterPro" id="IPR016181">
    <property type="entry name" value="Acyl_CoA_acyltransferase"/>
</dbReference>
<accession>A0A382EXU8</accession>
<dbReference type="EMBL" id="UINC01046641">
    <property type="protein sequence ID" value="SVB54924.1"/>
    <property type="molecule type" value="Genomic_DNA"/>
</dbReference>
<organism evidence="2">
    <name type="scientific">marine metagenome</name>
    <dbReference type="NCBI Taxonomy" id="408172"/>
    <lineage>
        <taxon>unclassified sequences</taxon>
        <taxon>metagenomes</taxon>
        <taxon>ecological metagenomes</taxon>
    </lineage>
</organism>
<name>A0A382EXU8_9ZZZZ</name>
<dbReference type="AlphaFoldDB" id="A0A382EXU8"/>
<sequence length="357" mass="42318">MIKRKDMLKLASKNDHEKLKEFYKKAYGMTHILNDSTHTEWQFQKNPFNTIDGFSLVIVENDDQIIAHLGFIPVELKFLDSTKVAVWHVSLYTLEDFRGKGLGTKMIKLSNCYGDLSMVLSGSDGTKKIYENLDGKDLGNMNRYIAILNKKRISDFVTNNLEKNEIENFSIKKEQIRRIRTLDEDYDNFWNAVKERFPITVNRTKEYLEWRYLHHPLIDYHFLSLKDENKLKGFAVIRFEDNNNELKAARLVDLICYEDYDNIILKNIVKYCKDKSDFLDFFCTGMFYKKALEEIGFFNNTEAGIKIPVVFNPIDFSRREDINFFYNYHKEDKKNNILNNKNNWFFVKADSDQDRAH</sequence>
<evidence type="ECO:0000313" key="2">
    <source>
        <dbReference type="EMBL" id="SVB54924.1"/>
    </source>
</evidence>
<dbReference type="GO" id="GO:0016747">
    <property type="term" value="F:acyltransferase activity, transferring groups other than amino-acyl groups"/>
    <property type="evidence" value="ECO:0007669"/>
    <property type="project" value="InterPro"/>
</dbReference>
<dbReference type="Gene3D" id="3.40.630.30">
    <property type="match status" value="1"/>
</dbReference>
<dbReference type="SUPFAM" id="SSF55729">
    <property type="entry name" value="Acyl-CoA N-acyltransferases (Nat)"/>
    <property type="match status" value="1"/>
</dbReference>
<feature type="domain" description="N-acetyltransferase" evidence="1">
    <location>
        <begin position="6"/>
        <end position="154"/>
    </location>
</feature>
<dbReference type="Pfam" id="PF00583">
    <property type="entry name" value="Acetyltransf_1"/>
    <property type="match status" value="1"/>
</dbReference>
<gene>
    <name evidence="2" type="ORF">METZ01_LOCUS207778</name>
</gene>
<reference evidence="2" key="1">
    <citation type="submission" date="2018-05" db="EMBL/GenBank/DDBJ databases">
        <authorList>
            <person name="Lanie J.A."/>
            <person name="Ng W.-L."/>
            <person name="Kazmierczak K.M."/>
            <person name="Andrzejewski T.M."/>
            <person name="Davidsen T.M."/>
            <person name="Wayne K.J."/>
            <person name="Tettelin H."/>
            <person name="Glass J.I."/>
            <person name="Rusch D."/>
            <person name="Podicherti R."/>
            <person name="Tsui H.-C.T."/>
            <person name="Winkler M.E."/>
        </authorList>
    </citation>
    <scope>NUCLEOTIDE SEQUENCE</scope>
</reference>
<protein>
    <recommendedName>
        <fullName evidence="1">N-acetyltransferase domain-containing protein</fullName>
    </recommendedName>
</protein>
<dbReference type="InterPro" id="IPR000182">
    <property type="entry name" value="GNAT_dom"/>
</dbReference>
<dbReference type="PROSITE" id="PS51186">
    <property type="entry name" value="GNAT"/>
    <property type="match status" value="1"/>
</dbReference>
<evidence type="ECO:0000259" key="1">
    <source>
        <dbReference type="PROSITE" id="PS51186"/>
    </source>
</evidence>